<protein>
    <recommendedName>
        <fullName evidence="4">Protease</fullName>
    </recommendedName>
</protein>
<keyword evidence="3" id="KW-1185">Reference proteome</keyword>
<comment type="caution">
    <text evidence="2">The sequence shown here is derived from an EMBL/GenBank/DDBJ whole genome shotgun (WGS) entry which is preliminary data.</text>
</comment>
<feature type="non-terminal residue" evidence="2">
    <location>
        <position position="91"/>
    </location>
</feature>
<feature type="region of interest" description="Disordered" evidence="1">
    <location>
        <begin position="1"/>
        <end position="91"/>
    </location>
</feature>
<feature type="compositionally biased region" description="Low complexity" evidence="1">
    <location>
        <begin position="81"/>
        <end position="91"/>
    </location>
</feature>
<feature type="compositionally biased region" description="Low complexity" evidence="1">
    <location>
        <begin position="42"/>
        <end position="51"/>
    </location>
</feature>
<organism evidence="2 3">
    <name type="scientific">Streptomyces tricolor</name>
    <dbReference type="NCBI Taxonomy" id="68277"/>
    <lineage>
        <taxon>Bacteria</taxon>
        <taxon>Bacillati</taxon>
        <taxon>Actinomycetota</taxon>
        <taxon>Actinomycetes</taxon>
        <taxon>Kitasatosporales</taxon>
        <taxon>Streptomycetaceae</taxon>
        <taxon>Streptomyces</taxon>
        <taxon>Streptomyces violaceoruber group</taxon>
    </lineage>
</organism>
<evidence type="ECO:0000313" key="2">
    <source>
        <dbReference type="EMBL" id="MCG0068048.1"/>
    </source>
</evidence>
<evidence type="ECO:0008006" key="4">
    <source>
        <dbReference type="Google" id="ProtNLM"/>
    </source>
</evidence>
<accession>A0ABS9JR88</accession>
<sequence>MTDTPGWASPGSAPSSEGREPGASGPAEPADRPGATEPAPQPGTDPQGPGTKWSKEQPPPGQWSAPTGAPSPNQPPPPPVSYTQQTQPTIN</sequence>
<proteinExistence type="predicted"/>
<evidence type="ECO:0000256" key="1">
    <source>
        <dbReference type="SAM" id="MobiDB-lite"/>
    </source>
</evidence>
<name>A0ABS9JR88_9ACTN</name>
<dbReference type="Proteomes" id="UP001299012">
    <property type="component" value="Unassembled WGS sequence"/>
</dbReference>
<evidence type="ECO:0000313" key="3">
    <source>
        <dbReference type="Proteomes" id="UP001299012"/>
    </source>
</evidence>
<gene>
    <name evidence="2" type="ORF">L0F81_33110</name>
</gene>
<reference evidence="2 3" key="1">
    <citation type="submission" date="2022-01" db="EMBL/GenBank/DDBJ databases">
        <title>Draft Genome Sequences of Seven Type Strains of the Genus Streptomyces.</title>
        <authorList>
            <person name="Aziz S."/>
            <person name="Coretto E."/>
            <person name="Chronakova A."/>
            <person name="Sproer C."/>
            <person name="Huber K."/>
            <person name="Nouioui I."/>
            <person name="Gross H."/>
        </authorList>
    </citation>
    <scope>NUCLEOTIDE SEQUENCE [LARGE SCALE GENOMIC DNA]</scope>
    <source>
        <strain evidence="2 3">DSM 41685</strain>
    </source>
</reference>
<dbReference type="EMBL" id="JAKKZF010000191">
    <property type="protein sequence ID" value="MCG0068048.1"/>
    <property type="molecule type" value="Genomic_DNA"/>
</dbReference>
<feature type="compositionally biased region" description="Low complexity" evidence="1">
    <location>
        <begin position="1"/>
        <end position="16"/>
    </location>
</feature>